<keyword evidence="3" id="KW-0378">Hydrolase</keyword>
<comment type="similarity">
    <text evidence="1">Belongs to the type-B carboxylesterase/lipase family.</text>
</comment>
<dbReference type="PANTHER" id="PTHR43918:SF4">
    <property type="entry name" value="CARBOXYLIC ESTER HYDROLASE"/>
    <property type="match status" value="1"/>
</dbReference>
<evidence type="ECO:0000256" key="1">
    <source>
        <dbReference type="ARBA" id="ARBA00005964"/>
    </source>
</evidence>
<evidence type="ECO:0000313" key="8">
    <source>
        <dbReference type="Proteomes" id="UP000821853"/>
    </source>
</evidence>
<dbReference type="GO" id="GO:0003990">
    <property type="term" value="F:acetylcholinesterase activity"/>
    <property type="evidence" value="ECO:0007669"/>
    <property type="project" value="TreeGrafter"/>
</dbReference>
<protein>
    <recommendedName>
        <fullName evidence="6">Carboxylesterase type B domain-containing protein</fullName>
    </recommendedName>
</protein>
<evidence type="ECO:0000313" key="7">
    <source>
        <dbReference type="EMBL" id="KAH9368770.1"/>
    </source>
</evidence>
<keyword evidence="8" id="KW-1185">Reference proteome</keyword>
<dbReference type="AlphaFoldDB" id="A0A9J6FZW4"/>
<dbReference type="Pfam" id="PF00135">
    <property type="entry name" value="COesterase"/>
    <property type="match status" value="1"/>
</dbReference>
<evidence type="ECO:0000256" key="3">
    <source>
        <dbReference type="ARBA" id="ARBA00022801"/>
    </source>
</evidence>
<evidence type="ECO:0000256" key="4">
    <source>
        <dbReference type="ARBA" id="ARBA00023180"/>
    </source>
</evidence>
<dbReference type="EMBL" id="JABSTR010000004">
    <property type="protein sequence ID" value="KAH9368770.1"/>
    <property type="molecule type" value="Genomic_DNA"/>
</dbReference>
<dbReference type="Proteomes" id="UP000821853">
    <property type="component" value="Chromosome 2"/>
</dbReference>
<dbReference type="GO" id="GO:0006581">
    <property type="term" value="P:acetylcholine catabolic process"/>
    <property type="evidence" value="ECO:0007669"/>
    <property type="project" value="TreeGrafter"/>
</dbReference>
<dbReference type="PROSITE" id="PS00941">
    <property type="entry name" value="CARBOXYLESTERASE_B_2"/>
    <property type="match status" value="1"/>
</dbReference>
<evidence type="ECO:0000259" key="6">
    <source>
        <dbReference type="Pfam" id="PF00135"/>
    </source>
</evidence>
<dbReference type="OMA" id="YYFRHVP"/>
<dbReference type="SUPFAM" id="SSF53474">
    <property type="entry name" value="alpha/beta-Hydrolases"/>
    <property type="match status" value="1"/>
</dbReference>
<dbReference type="GO" id="GO:0005615">
    <property type="term" value="C:extracellular space"/>
    <property type="evidence" value="ECO:0007669"/>
    <property type="project" value="TreeGrafter"/>
</dbReference>
<name>A0A9J6FZW4_HAELO</name>
<sequence length="523" mass="57006">MHSQPHPCAHGPYSAFPAFPLRAAPELEDCLFLNVWAPFEPAESGNGFTRPVVVVLVGGNFVSGGSSDHEFFDGSIMASTWDQVIVVPNYRVGVLGFYTAVTANASHDAGIQDQLLALQWVNRHITKYGGDPNRVTLLGHEAGATAVGFHLLSTDSSELFARAILLSGSPYRPLPARDGSAIGKISRELLCIRNGSDHSGEHVARCLKTKSVRALLDRQRAITLNGAVAAFSPSFAGTSLPEVLSQVAETGRFGDKGRAVARKPKQILVGSTHNEGSAYVMALLSFYGAESERSLDIRTTSHILETYLERHGVIGTGEEILRAYMLRYKDAYRSPVSALERAIGDFAVNCPMKRFLQSYAVGGAAGGGDVYVYYFTHVPHFRWWPYWMGAPQMLDWLYVSGNLQKLRRAKINVTDSDARLSMTLASLVSCFAWTGKPDSCQQTPPVHWPKLIEGHWRTLVVENAASVMVNSGLPYDDACVIWDTLASQTPAGPRDGVSQQPAKWTAASNVSQAWPHDHQVGHA</sequence>
<dbReference type="OrthoDB" id="408631at2759"/>
<dbReference type="GO" id="GO:0019695">
    <property type="term" value="P:choline metabolic process"/>
    <property type="evidence" value="ECO:0007669"/>
    <property type="project" value="TreeGrafter"/>
</dbReference>
<evidence type="ECO:0000256" key="5">
    <source>
        <dbReference type="SAM" id="MobiDB-lite"/>
    </source>
</evidence>
<feature type="region of interest" description="Disordered" evidence="5">
    <location>
        <begin position="490"/>
        <end position="523"/>
    </location>
</feature>
<evidence type="ECO:0000256" key="2">
    <source>
        <dbReference type="ARBA" id="ARBA00022487"/>
    </source>
</evidence>
<dbReference type="GO" id="GO:0005886">
    <property type="term" value="C:plasma membrane"/>
    <property type="evidence" value="ECO:0007669"/>
    <property type="project" value="TreeGrafter"/>
</dbReference>
<proteinExistence type="inferred from homology"/>
<feature type="compositionally biased region" description="Polar residues" evidence="5">
    <location>
        <begin position="497"/>
        <end position="512"/>
    </location>
</feature>
<keyword evidence="4" id="KW-0325">Glycoprotein</keyword>
<comment type="caution">
    <text evidence="7">The sequence shown here is derived from an EMBL/GenBank/DDBJ whole genome shotgun (WGS) entry which is preliminary data.</text>
</comment>
<dbReference type="VEuPathDB" id="VectorBase:HLOH_056118"/>
<accession>A0A9J6FZW4</accession>
<dbReference type="InterPro" id="IPR019819">
    <property type="entry name" value="Carboxylesterase_B_CS"/>
</dbReference>
<dbReference type="InterPro" id="IPR002018">
    <property type="entry name" value="CarbesteraseB"/>
</dbReference>
<dbReference type="Gene3D" id="3.40.50.1820">
    <property type="entry name" value="alpha/beta hydrolase"/>
    <property type="match status" value="1"/>
</dbReference>
<organism evidence="7 8">
    <name type="scientific">Haemaphysalis longicornis</name>
    <name type="common">Bush tick</name>
    <dbReference type="NCBI Taxonomy" id="44386"/>
    <lineage>
        <taxon>Eukaryota</taxon>
        <taxon>Metazoa</taxon>
        <taxon>Ecdysozoa</taxon>
        <taxon>Arthropoda</taxon>
        <taxon>Chelicerata</taxon>
        <taxon>Arachnida</taxon>
        <taxon>Acari</taxon>
        <taxon>Parasitiformes</taxon>
        <taxon>Ixodida</taxon>
        <taxon>Ixodoidea</taxon>
        <taxon>Ixodidae</taxon>
        <taxon>Haemaphysalinae</taxon>
        <taxon>Haemaphysalis</taxon>
    </lineage>
</organism>
<gene>
    <name evidence="7" type="ORF">HPB48_012415</name>
</gene>
<dbReference type="PANTHER" id="PTHR43918">
    <property type="entry name" value="ACETYLCHOLINESTERASE"/>
    <property type="match status" value="1"/>
</dbReference>
<keyword evidence="2" id="KW-0719">Serine esterase</keyword>
<dbReference type="InterPro" id="IPR029058">
    <property type="entry name" value="AB_hydrolase_fold"/>
</dbReference>
<reference evidence="7 8" key="1">
    <citation type="journal article" date="2020" name="Cell">
        <title>Large-Scale Comparative Analyses of Tick Genomes Elucidate Their Genetic Diversity and Vector Capacities.</title>
        <authorList>
            <consortium name="Tick Genome and Microbiome Consortium (TIGMIC)"/>
            <person name="Jia N."/>
            <person name="Wang J."/>
            <person name="Shi W."/>
            <person name="Du L."/>
            <person name="Sun Y."/>
            <person name="Zhan W."/>
            <person name="Jiang J.F."/>
            <person name="Wang Q."/>
            <person name="Zhang B."/>
            <person name="Ji P."/>
            <person name="Bell-Sakyi L."/>
            <person name="Cui X.M."/>
            <person name="Yuan T.T."/>
            <person name="Jiang B.G."/>
            <person name="Yang W.F."/>
            <person name="Lam T.T."/>
            <person name="Chang Q.C."/>
            <person name="Ding S.J."/>
            <person name="Wang X.J."/>
            <person name="Zhu J.G."/>
            <person name="Ruan X.D."/>
            <person name="Zhao L."/>
            <person name="Wei J.T."/>
            <person name="Ye R.Z."/>
            <person name="Que T.C."/>
            <person name="Du C.H."/>
            <person name="Zhou Y.H."/>
            <person name="Cheng J.X."/>
            <person name="Dai P.F."/>
            <person name="Guo W.B."/>
            <person name="Han X.H."/>
            <person name="Huang E.J."/>
            <person name="Li L.F."/>
            <person name="Wei W."/>
            <person name="Gao Y.C."/>
            <person name="Liu J.Z."/>
            <person name="Shao H.Z."/>
            <person name="Wang X."/>
            <person name="Wang C.C."/>
            <person name="Yang T.C."/>
            <person name="Huo Q.B."/>
            <person name="Li W."/>
            <person name="Chen H.Y."/>
            <person name="Chen S.E."/>
            <person name="Zhou L.G."/>
            <person name="Ni X.B."/>
            <person name="Tian J.H."/>
            <person name="Sheng Y."/>
            <person name="Liu T."/>
            <person name="Pan Y.S."/>
            <person name="Xia L.Y."/>
            <person name="Li J."/>
            <person name="Zhao F."/>
            <person name="Cao W.C."/>
        </authorList>
    </citation>
    <scope>NUCLEOTIDE SEQUENCE [LARGE SCALE GENOMIC DNA]</scope>
    <source>
        <strain evidence="7">HaeL-2018</strain>
    </source>
</reference>
<dbReference type="InterPro" id="IPR050654">
    <property type="entry name" value="AChE-related_enzymes"/>
</dbReference>
<feature type="domain" description="Carboxylesterase type B" evidence="6">
    <location>
        <begin position="26"/>
        <end position="455"/>
    </location>
</feature>